<dbReference type="Proteomes" id="UP000664781">
    <property type="component" value="Unassembled WGS sequence"/>
</dbReference>
<keyword evidence="1 5" id="KW-0489">Methyltransferase</keyword>
<dbReference type="Pfam" id="PF13649">
    <property type="entry name" value="Methyltransf_25"/>
    <property type="match status" value="1"/>
</dbReference>
<evidence type="ECO:0000256" key="2">
    <source>
        <dbReference type="ARBA" id="ARBA00022679"/>
    </source>
</evidence>
<evidence type="ECO:0000259" key="4">
    <source>
        <dbReference type="Pfam" id="PF13649"/>
    </source>
</evidence>
<dbReference type="PANTHER" id="PTHR43464:SF19">
    <property type="entry name" value="UBIQUINONE BIOSYNTHESIS O-METHYLTRANSFERASE, MITOCHONDRIAL"/>
    <property type="match status" value="1"/>
</dbReference>
<evidence type="ECO:0000256" key="3">
    <source>
        <dbReference type="ARBA" id="ARBA00022691"/>
    </source>
</evidence>
<dbReference type="GO" id="GO:0008168">
    <property type="term" value="F:methyltransferase activity"/>
    <property type="evidence" value="ECO:0007669"/>
    <property type="project" value="UniProtKB-KW"/>
</dbReference>
<evidence type="ECO:0000313" key="5">
    <source>
        <dbReference type="EMBL" id="MBO0655527.1"/>
    </source>
</evidence>
<dbReference type="SUPFAM" id="SSF53335">
    <property type="entry name" value="S-adenosyl-L-methionine-dependent methyltransferases"/>
    <property type="match status" value="1"/>
</dbReference>
<gene>
    <name evidence="5" type="ORF">J1792_22925</name>
</gene>
<evidence type="ECO:0000256" key="1">
    <source>
        <dbReference type="ARBA" id="ARBA00022603"/>
    </source>
</evidence>
<comment type="caution">
    <text evidence="5">The sequence shown here is derived from an EMBL/GenBank/DDBJ whole genome shotgun (WGS) entry which is preliminary data.</text>
</comment>
<keyword evidence="6" id="KW-1185">Reference proteome</keyword>
<dbReference type="CDD" id="cd02440">
    <property type="entry name" value="AdoMet_MTases"/>
    <property type="match status" value="1"/>
</dbReference>
<dbReference type="Gene3D" id="2.20.25.110">
    <property type="entry name" value="S-adenosyl-L-methionine-dependent methyltransferases"/>
    <property type="match status" value="1"/>
</dbReference>
<dbReference type="PANTHER" id="PTHR43464">
    <property type="entry name" value="METHYLTRANSFERASE"/>
    <property type="match status" value="1"/>
</dbReference>
<name>A0A939JS65_9ACTN</name>
<keyword evidence="3" id="KW-0949">S-adenosyl-L-methionine</keyword>
<dbReference type="RefSeq" id="WP_086573301.1">
    <property type="nucleotide sequence ID" value="NZ_JAFMOF010000003.1"/>
</dbReference>
<reference evidence="5" key="1">
    <citation type="submission" date="2021-03" db="EMBL/GenBank/DDBJ databases">
        <title>Streptomyces strains.</title>
        <authorList>
            <person name="Lund M.B."/>
            <person name="Toerring T."/>
        </authorList>
    </citation>
    <scope>NUCLEOTIDE SEQUENCE</scope>
    <source>
        <strain evidence="5">JCM 4242</strain>
    </source>
</reference>
<feature type="domain" description="Methyltransferase" evidence="4">
    <location>
        <begin position="44"/>
        <end position="139"/>
    </location>
</feature>
<dbReference type="EMBL" id="JAFMOF010000003">
    <property type="protein sequence ID" value="MBO0655527.1"/>
    <property type="molecule type" value="Genomic_DNA"/>
</dbReference>
<dbReference type="InterPro" id="IPR041698">
    <property type="entry name" value="Methyltransf_25"/>
</dbReference>
<dbReference type="GO" id="GO:0032259">
    <property type="term" value="P:methylation"/>
    <property type="evidence" value="ECO:0007669"/>
    <property type="project" value="UniProtKB-KW"/>
</dbReference>
<sequence length="245" mass="26793">MHWYENDGLWSGFAEFMFSPRRAAEAAENVAFSPLLAFPAGSRVLDLCCGPGLYLVPLARQGYQVTGVDLSAAMLERAKEACAAAGASAGLVEADMAEFARPAAFDVVINMYTSFGYFSDPEKNLQVLRNAHASLAPGGRLLIDVLGKEVLARRVGRPQVVDLPGATVLLRDTVLDDFTRLRTDWTLIRDGRSHSASLTSYVYSAAELRAMFEQAGFTGVECFGDFDGRVYDPRARRLIVRGVRE</sequence>
<protein>
    <submittedName>
        <fullName evidence="5">Class I SAM-dependent methyltransferase</fullName>
    </submittedName>
</protein>
<dbReference type="Gene3D" id="3.40.50.150">
    <property type="entry name" value="Vaccinia Virus protein VP39"/>
    <property type="match status" value="1"/>
</dbReference>
<dbReference type="InterPro" id="IPR029063">
    <property type="entry name" value="SAM-dependent_MTases_sf"/>
</dbReference>
<keyword evidence="2" id="KW-0808">Transferase</keyword>
<accession>A0A939JS65</accession>
<organism evidence="5 6">
    <name type="scientific">Streptomyces triculaminicus</name>
    <dbReference type="NCBI Taxonomy" id="2816232"/>
    <lineage>
        <taxon>Bacteria</taxon>
        <taxon>Bacillati</taxon>
        <taxon>Actinomycetota</taxon>
        <taxon>Actinomycetes</taxon>
        <taxon>Kitasatosporales</taxon>
        <taxon>Streptomycetaceae</taxon>
        <taxon>Streptomyces</taxon>
    </lineage>
</organism>
<dbReference type="AlphaFoldDB" id="A0A939JS65"/>
<proteinExistence type="predicted"/>
<evidence type="ECO:0000313" key="6">
    <source>
        <dbReference type="Proteomes" id="UP000664781"/>
    </source>
</evidence>